<reference evidence="2" key="1">
    <citation type="submission" date="2016-11" db="UniProtKB">
        <authorList>
            <consortium name="WormBaseParasite"/>
        </authorList>
    </citation>
    <scope>IDENTIFICATION</scope>
</reference>
<sequence>MRAFLLTKPVYIATVLIEILHYKGELPWHYDFRYHSIMQLAATQSTKDLRLIHQLVYILSEEREKLDFENMPFLNKDDGSLNFVSWQFFKGTILQPEMQMNFDTV</sequence>
<dbReference type="Proteomes" id="UP000095281">
    <property type="component" value="Unplaced"/>
</dbReference>
<name>A0A1I8BWP6_MELHA</name>
<organism evidence="1 2">
    <name type="scientific">Meloidogyne hapla</name>
    <name type="common">Root-knot nematode worm</name>
    <dbReference type="NCBI Taxonomy" id="6305"/>
    <lineage>
        <taxon>Eukaryota</taxon>
        <taxon>Metazoa</taxon>
        <taxon>Ecdysozoa</taxon>
        <taxon>Nematoda</taxon>
        <taxon>Chromadorea</taxon>
        <taxon>Rhabditida</taxon>
        <taxon>Tylenchina</taxon>
        <taxon>Tylenchomorpha</taxon>
        <taxon>Tylenchoidea</taxon>
        <taxon>Meloidogynidae</taxon>
        <taxon>Meloidogyninae</taxon>
        <taxon>Meloidogyne</taxon>
    </lineage>
</organism>
<dbReference type="AlphaFoldDB" id="A0A1I8BWP6"/>
<dbReference type="WBParaSite" id="MhA1_Contig712.frz3.gene7">
    <property type="protein sequence ID" value="MhA1_Contig712.frz3.gene7"/>
    <property type="gene ID" value="MhA1_Contig712.frz3.gene7"/>
</dbReference>
<accession>A0A1I8BWP6</accession>
<evidence type="ECO:0000313" key="1">
    <source>
        <dbReference type="Proteomes" id="UP000095281"/>
    </source>
</evidence>
<protein>
    <submittedName>
        <fullName evidence="2">Mab-21 domain-containing protein</fullName>
    </submittedName>
</protein>
<keyword evidence="1" id="KW-1185">Reference proteome</keyword>
<proteinExistence type="predicted"/>
<evidence type="ECO:0000313" key="2">
    <source>
        <dbReference type="WBParaSite" id="MhA1_Contig712.frz3.gene7"/>
    </source>
</evidence>